<accession>A0A023B3Q6</accession>
<sequence length="518" mass="56771">MEFSLAVKLADLDDFLKPSQECMVVEQKQERPRLLRETNSSKETKVESLKAATVSLADCLACSGCVTTAEAVLIDSHNYQTLLDKLGIPSAAMPSATGPDGECPDEMAFTALGSEEPRSRSDSLESDRRLSYSAVKRPVVVLSMSGVSEAALMAYYGVTNRDAFYEWLREALLEHGIAETFSMDVAEVVASVRRGRDGLSSHCPGVVLYAEKSGNCANINTSPPSQIWQGLLVKTMYSELRRLCWGRLRPLGGYCRDLHFHSKCFDREGEGEEDEASDEVPGRLVYHVVVSSCLDKKLETVRPEFSGLVELGLTTQELIQVLKHFATTYAPPPRILGTRRWDLAYRLSHLYGLRSYRFSLLRANGGLAAQAINDLRAAGDSEGEDFGCSGDSLEYRTTRGYNIDHTILSAAGHGATGSGVVQIATGLRNLKNFCGGSKTPAGGALELLACPKGCFSGIGHAEIFAVPGNRARAEEIYATTPRWVPLDLERLAEDATRRWPRPMEYVIAPLEKTNNSKW</sequence>
<evidence type="ECO:0000256" key="1">
    <source>
        <dbReference type="ARBA" id="ARBA00006596"/>
    </source>
</evidence>
<gene>
    <name evidence="3" type="ORF">GNI_111270</name>
</gene>
<protein>
    <submittedName>
        <fullName evidence="3">Iron only hydrogenase large subunit, carboxy-terminal domain protein</fullName>
    </submittedName>
</protein>
<dbReference type="AlphaFoldDB" id="A0A023B3Q6"/>
<comment type="caution">
    <text evidence="3">The sequence shown here is derived from an EMBL/GenBank/DDBJ whole genome shotgun (WGS) entry which is preliminary data.</text>
</comment>
<dbReference type="InterPro" id="IPR009016">
    <property type="entry name" value="Fe_hydrogenase"/>
</dbReference>
<dbReference type="SUPFAM" id="SSF53920">
    <property type="entry name" value="Fe-only hydrogenase"/>
    <property type="match status" value="1"/>
</dbReference>
<dbReference type="Gene3D" id="3.40.50.1780">
    <property type="match status" value="1"/>
</dbReference>
<organism evidence="3 4">
    <name type="scientific">Gregarina niphandrodes</name>
    <name type="common">Septate eugregarine</name>
    <dbReference type="NCBI Taxonomy" id="110365"/>
    <lineage>
        <taxon>Eukaryota</taxon>
        <taxon>Sar</taxon>
        <taxon>Alveolata</taxon>
        <taxon>Apicomplexa</taxon>
        <taxon>Conoidasida</taxon>
        <taxon>Gregarinasina</taxon>
        <taxon>Eugregarinorida</taxon>
        <taxon>Gregarinidae</taxon>
        <taxon>Gregarina</taxon>
    </lineage>
</organism>
<dbReference type="Gene3D" id="3.40.950.10">
    <property type="entry name" value="Fe-only Hydrogenase (Larger Subunit), Chain L, domain 3"/>
    <property type="match status" value="1"/>
</dbReference>
<dbReference type="VEuPathDB" id="CryptoDB:GNI_111270"/>
<dbReference type="InterPro" id="IPR050340">
    <property type="entry name" value="Cytosolic_Fe-S_CAF"/>
</dbReference>
<dbReference type="RefSeq" id="XP_011131503.1">
    <property type="nucleotide sequence ID" value="XM_011133201.1"/>
</dbReference>
<dbReference type="EMBL" id="AFNH02000832">
    <property type="protein sequence ID" value="EZG55517.1"/>
    <property type="molecule type" value="Genomic_DNA"/>
</dbReference>
<evidence type="ECO:0000313" key="4">
    <source>
        <dbReference type="Proteomes" id="UP000019763"/>
    </source>
</evidence>
<dbReference type="GeneID" id="22913923"/>
<reference evidence="3" key="1">
    <citation type="submission" date="2013-12" db="EMBL/GenBank/DDBJ databases">
        <authorList>
            <person name="Omoto C.K."/>
            <person name="Sibley D."/>
            <person name="Venepally P."/>
            <person name="Hadjithomas M."/>
            <person name="Karamycheva S."/>
            <person name="Brunk B."/>
            <person name="Roos D."/>
            <person name="Caler E."/>
            <person name="Lorenzi H."/>
        </authorList>
    </citation>
    <scope>NUCLEOTIDE SEQUENCE</scope>
</reference>
<dbReference type="PANTHER" id="PTHR11615">
    <property type="entry name" value="NITRATE, FORMATE, IRON DEHYDROGENASE"/>
    <property type="match status" value="1"/>
</dbReference>
<comment type="similarity">
    <text evidence="1">Belongs to the NARF family.</text>
</comment>
<dbReference type="OrthoDB" id="10253113at2759"/>
<dbReference type="InterPro" id="IPR004108">
    <property type="entry name" value="Fe_hydrogenase_lsu_C"/>
</dbReference>
<dbReference type="eggNOG" id="KOG2439">
    <property type="taxonomic scope" value="Eukaryota"/>
</dbReference>
<dbReference type="Proteomes" id="UP000019763">
    <property type="component" value="Unassembled WGS sequence"/>
</dbReference>
<keyword evidence="4" id="KW-1185">Reference proteome</keyword>
<dbReference type="Pfam" id="PF02906">
    <property type="entry name" value="Fe_hyd_lg_C"/>
    <property type="match status" value="1"/>
</dbReference>
<evidence type="ECO:0000259" key="2">
    <source>
        <dbReference type="Pfam" id="PF02906"/>
    </source>
</evidence>
<name>A0A023B3Q6_GRENI</name>
<proteinExistence type="inferred from homology"/>
<feature type="domain" description="Iron hydrogenase large subunit C-terminal" evidence="2">
    <location>
        <begin position="283"/>
        <end position="457"/>
    </location>
</feature>
<evidence type="ECO:0000313" key="3">
    <source>
        <dbReference type="EMBL" id="EZG55517.1"/>
    </source>
</evidence>